<dbReference type="GO" id="GO:0030115">
    <property type="term" value="C:S-layer"/>
    <property type="evidence" value="ECO:0007669"/>
    <property type="project" value="UniProtKB-SubCell"/>
</dbReference>
<evidence type="ECO:0000259" key="4">
    <source>
        <dbReference type="Pfam" id="PF18204"/>
    </source>
</evidence>
<feature type="region of interest" description="Disordered" evidence="2">
    <location>
        <begin position="1"/>
        <end position="27"/>
    </location>
</feature>
<feature type="domain" description="PGF-CTERM archaeal protein-sorting signal" evidence="4">
    <location>
        <begin position="27"/>
        <end position="49"/>
    </location>
</feature>
<dbReference type="InterPro" id="IPR026371">
    <property type="entry name" value="PGF_CTERM"/>
</dbReference>
<keyword evidence="1" id="KW-0732">Signal</keyword>
<dbReference type="EMBL" id="WNEG01000004">
    <property type="protein sequence ID" value="NMG82585.1"/>
    <property type="molecule type" value="Genomic_DNA"/>
</dbReference>
<gene>
    <name evidence="5" type="ORF">GIS02_00035</name>
</gene>
<evidence type="ECO:0000256" key="3">
    <source>
        <dbReference type="SAM" id="Phobius"/>
    </source>
</evidence>
<keyword evidence="3" id="KW-0812">Transmembrane</keyword>
<reference evidence="5" key="1">
    <citation type="journal article" date="2020" name="MBio">
        <title>'Candidatus Ethanoperedens,' a Thermophilic Genus of Archaea Mediating the Anaerobic Oxidation of Ethane.</title>
        <authorList>
            <person name="Hahn C.J."/>
            <person name="Laso-Perez R."/>
            <person name="Vulcano F."/>
            <person name="Vaziourakis K.M."/>
            <person name="Stokke R."/>
            <person name="Steen I.H."/>
            <person name="Teske A."/>
            <person name="Boetius A."/>
            <person name="Liebeke M."/>
            <person name="Amann R."/>
            <person name="Knittel K."/>
            <person name="Wegener G."/>
        </authorList>
    </citation>
    <scope>NUCLEOTIDE SEQUENCE</scope>
    <source>
        <strain evidence="5">GoM-Arc1-LC-WB58</strain>
    </source>
</reference>
<dbReference type="NCBIfam" id="TIGR04126">
    <property type="entry name" value="PGF_CTERM"/>
    <property type="match status" value="1"/>
</dbReference>
<comment type="caution">
    <text evidence="5">The sequence shown here is derived from an EMBL/GenBank/DDBJ whole genome shotgun (WGS) entry which is preliminary data.</text>
</comment>
<dbReference type="Pfam" id="PF18204">
    <property type="entry name" value="PGF-CTERM"/>
    <property type="match status" value="1"/>
</dbReference>
<feature type="compositionally biased region" description="Acidic residues" evidence="2">
    <location>
        <begin position="9"/>
        <end position="25"/>
    </location>
</feature>
<name>A0A848D9J8_9EURY</name>
<accession>A0A848D9J8</accession>
<dbReference type="GO" id="GO:0005886">
    <property type="term" value="C:plasma membrane"/>
    <property type="evidence" value="ECO:0007669"/>
    <property type="project" value="UniProtKB-SubCell"/>
</dbReference>
<protein>
    <submittedName>
        <fullName evidence="5">PGF-CTERM sorting domain-containing protein</fullName>
    </submittedName>
</protein>
<dbReference type="AlphaFoldDB" id="A0A848D9J8"/>
<proteinExistence type="predicted"/>
<dbReference type="NCBIfam" id="NF045529">
    <property type="entry name" value="Heimdall-CTERM"/>
    <property type="match status" value="1"/>
</dbReference>
<sequence length="50" mass="5421">MVEYVIGEGVEEVPPAEEPPAEEETPTPGFEALFAISGLLAVAYFVLRKK</sequence>
<keyword evidence="3" id="KW-0472">Membrane</keyword>
<keyword evidence="3" id="KW-1133">Transmembrane helix</keyword>
<evidence type="ECO:0000256" key="1">
    <source>
        <dbReference type="ARBA" id="ARBA00022729"/>
    </source>
</evidence>
<evidence type="ECO:0000313" key="6">
    <source>
        <dbReference type="Proteomes" id="UP000606580"/>
    </source>
</evidence>
<organism evidence="5 6">
    <name type="scientific">Candidatus Ethanoperedens thermophilum</name>
    <dbReference type="NCBI Taxonomy" id="2766897"/>
    <lineage>
        <taxon>Archaea</taxon>
        <taxon>Methanobacteriati</taxon>
        <taxon>Methanobacteriota</taxon>
        <taxon>Stenosarchaea group</taxon>
        <taxon>Methanomicrobia</taxon>
        <taxon>Methanosarcinales</taxon>
        <taxon>Methanosarcinales incertae sedis</taxon>
        <taxon>GOM Arc I cluster</taxon>
        <taxon>Candidatus Ethanoperedens</taxon>
    </lineage>
</organism>
<evidence type="ECO:0000256" key="2">
    <source>
        <dbReference type="SAM" id="MobiDB-lite"/>
    </source>
</evidence>
<feature type="transmembrane region" description="Helical" evidence="3">
    <location>
        <begin position="29"/>
        <end position="47"/>
    </location>
</feature>
<dbReference type="Proteomes" id="UP000606580">
    <property type="component" value="Unassembled WGS sequence"/>
</dbReference>
<evidence type="ECO:0000313" key="5">
    <source>
        <dbReference type="EMBL" id="NMG82585.1"/>
    </source>
</evidence>